<evidence type="ECO:0000313" key="1">
    <source>
        <dbReference type="EMBL" id="CAB0028820.1"/>
    </source>
</evidence>
<organism evidence="1 2">
    <name type="scientific">Trichogramma brassicae</name>
    <dbReference type="NCBI Taxonomy" id="86971"/>
    <lineage>
        <taxon>Eukaryota</taxon>
        <taxon>Metazoa</taxon>
        <taxon>Ecdysozoa</taxon>
        <taxon>Arthropoda</taxon>
        <taxon>Hexapoda</taxon>
        <taxon>Insecta</taxon>
        <taxon>Pterygota</taxon>
        <taxon>Neoptera</taxon>
        <taxon>Endopterygota</taxon>
        <taxon>Hymenoptera</taxon>
        <taxon>Apocrita</taxon>
        <taxon>Proctotrupomorpha</taxon>
        <taxon>Chalcidoidea</taxon>
        <taxon>Trichogrammatidae</taxon>
        <taxon>Trichogramma</taxon>
    </lineage>
</organism>
<dbReference type="EMBL" id="CADCXV010000202">
    <property type="protein sequence ID" value="CAB0028820.1"/>
    <property type="molecule type" value="Genomic_DNA"/>
</dbReference>
<gene>
    <name evidence="1" type="ORF">TBRA_LOCUS941</name>
</gene>
<reference evidence="1 2" key="1">
    <citation type="submission" date="2020-02" db="EMBL/GenBank/DDBJ databases">
        <authorList>
            <person name="Ferguson B K."/>
        </authorList>
    </citation>
    <scope>NUCLEOTIDE SEQUENCE [LARGE SCALE GENOMIC DNA]</scope>
</reference>
<sequence>MFWWTLQFFGGLPKREICRFLWVGSAPLLRHHSRIAPLPRFSSSWLAEFGSAPVLRFTTRDSCVRSPPQFHRPMTRRRSVAPPLRAVTSNYHKGTRAIKSKGKPSSHNTLSARISISCRAPALARLQLTVLEALCHMTGSWAALHCVDAGCKRRCCCGHTAWLFLHPGHVHAKLHRNAHEGRYDKHCFRSRLGVRARVWLLFAPSLERCLDWESHQPDDGASVDPPSSPHDGDAIQAITTRMDADDPAQRPLPVRLNKVWIDHQDHIPNVDGGPASCSLGSLLQGV</sequence>
<proteinExistence type="predicted"/>
<protein>
    <submittedName>
        <fullName evidence="1">Uncharacterized protein</fullName>
    </submittedName>
</protein>
<dbReference type="AlphaFoldDB" id="A0A6H5HV58"/>
<evidence type="ECO:0000313" key="2">
    <source>
        <dbReference type="Proteomes" id="UP000479190"/>
    </source>
</evidence>
<dbReference type="Proteomes" id="UP000479190">
    <property type="component" value="Unassembled WGS sequence"/>
</dbReference>
<name>A0A6H5HV58_9HYME</name>
<accession>A0A6H5HV58</accession>
<keyword evidence="2" id="KW-1185">Reference proteome</keyword>